<organism evidence="1 2">
    <name type="scientific">Papilio machaon</name>
    <name type="common">Old World swallowtail butterfly</name>
    <dbReference type="NCBI Taxonomy" id="76193"/>
    <lineage>
        <taxon>Eukaryota</taxon>
        <taxon>Metazoa</taxon>
        <taxon>Ecdysozoa</taxon>
        <taxon>Arthropoda</taxon>
        <taxon>Hexapoda</taxon>
        <taxon>Insecta</taxon>
        <taxon>Pterygota</taxon>
        <taxon>Neoptera</taxon>
        <taxon>Endopterygota</taxon>
        <taxon>Lepidoptera</taxon>
        <taxon>Glossata</taxon>
        <taxon>Ditrysia</taxon>
        <taxon>Papilionoidea</taxon>
        <taxon>Papilionidae</taxon>
        <taxon>Papilioninae</taxon>
        <taxon>Papilio</taxon>
    </lineage>
</organism>
<evidence type="ECO:0000313" key="1">
    <source>
        <dbReference type="EMBL" id="KPJ12525.1"/>
    </source>
</evidence>
<sequence>MLEPNYQNRIKVDQIISSEWIAMDSRLLEWTPQETLAFKKAKEERSHLQKKLESTELIKNEKESCLPEKSLVTNSIDVTGSTSSWYKMHSISNLVLRMSIDHLGAPLVYFIKKTNTISYRFKVNLILDSTA</sequence>
<dbReference type="InParanoid" id="A0A194R5L0"/>
<dbReference type="EMBL" id="KQ460761">
    <property type="protein sequence ID" value="KPJ12525.1"/>
    <property type="molecule type" value="Genomic_DNA"/>
</dbReference>
<dbReference type="Proteomes" id="UP000053240">
    <property type="component" value="Unassembled WGS sequence"/>
</dbReference>
<reference evidence="1 2" key="1">
    <citation type="journal article" date="2015" name="Nat. Commun.">
        <title>Outbred genome sequencing and CRISPR/Cas9 gene editing in butterflies.</title>
        <authorList>
            <person name="Li X."/>
            <person name="Fan D."/>
            <person name="Zhang W."/>
            <person name="Liu G."/>
            <person name="Zhang L."/>
            <person name="Zhao L."/>
            <person name="Fang X."/>
            <person name="Chen L."/>
            <person name="Dong Y."/>
            <person name="Chen Y."/>
            <person name="Ding Y."/>
            <person name="Zhao R."/>
            <person name="Feng M."/>
            <person name="Zhu Y."/>
            <person name="Feng Y."/>
            <person name="Jiang X."/>
            <person name="Zhu D."/>
            <person name="Xiang H."/>
            <person name="Feng X."/>
            <person name="Li S."/>
            <person name="Wang J."/>
            <person name="Zhang G."/>
            <person name="Kronforst M.R."/>
            <person name="Wang W."/>
        </authorList>
    </citation>
    <scope>NUCLEOTIDE SEQUENCE [LARGE SCALE GENOMIC DNA]</scope>
    <source>
        <strain evidence="1">Ya'a_city_454_Pm</strain>
        <tissue evidence="1">Whole body</tissue>
    </source>
</reference>
<dbReference type="STRING" id="76193.A0A194R5L0"/>
<evidence type="ECO:0000313" key="2">
    <source>
        <dbReference type="Proteomes" id="UP000053240"/>
    </source>
</evidence>
<dbReference type="AlphaFoldDB" id="A0A194R5L0"/>
<keyword evidence="2" id="KW-1185">Reference proteome</keyword>
<name>A0A194R5L0_PAPMA</name>
<gene>
    <name evidence="1" type="ORF">RR48_06665</name>
</gene>
<proteinExistence type="predicted"/>
<protein>
    <submittedName>
        <fullName evidence="1">Uncharacterized protein</fullName>
    </submittedName>
</protein>
<accession>A0A194R5L0</accession>